<evidence type="ECO:0000313" key="2">
    <source>
        <dbReference type="Proteomes" id="UP000006298"/>
    </source>
</evidence>
<sequence>MRPDRSKVVNLFDKKDIVDFSAQRMQPKKKAEKKTANQKNKEKFQARLDEGEFHEFDHKDWYQYFVMKFEEQGSRYIQTNYARDYAIIKSVLDNMGWSNLKDMIDFVFDSGQDITDTRTVGVWIISKGWLQSIYQNTQLWKAGEYKTKNAPKRNREWIAEASEKPKNDDALELGAKPKKTIKRKKIKTKKVESTGGDIFL</sequence>
<dbReference type="EMBL" id="JN712910">
    <property type="protein sequence ID" value="AEZ50510.1"/>
    <property type="molecule type" value="Genomic_DNA"/>
</dbReference>
<gene>
    <name evidence="1" type="ORF">BCD7_0063</name>
</gene>
<dbReference type="RefSeq" id="YP_007005914.1">
    <property type="nucleotide sequence ID" value="NC_019515.1"/>
</dbReference>
<reference evidence="1 2" key="1">
    <citation type="submission" date="2011-09" db="EMBL/GenBank/DDBJ databases">
        <title>Complete Genome Sequence of Bacillus cereus Bacteriophage BCD7.</title>
        <authorList>
            <person name="Lee J.-H."/>
            <person name="Shin H."/>
            <person name="Son B."/>
            <person name="Ryu S."/>
        </authorList>
    </citation>
    <scope>NUCLEOTIDE SEQUENCE [LARGE SCALE GENOMIC DNA]</scope>
</reference>
<dbReference type="KEGG" id="vg:14011582"/>
<proteinExistence type="predicted"/>
<protein>
    <submittedName>
        <fullName evidence="1">Uncharacterized protein</fullName>
    </submittedName>
</protein>
<name>J9PVA9_9CAUD</name>
<dbReference type="Proteomes" id="UP000006298">
    <property type="component" value="Segment"/>
</dbReference>
<keyword evidence="2" id="KW-1185">Reference proteome</keyword>
<evidence type="ECO:0000313" key="1">
    <source>
        <dbReference type="EMBL" id="AEZ50510.1"/>
    </source>
</evidence>
<organism evidence="1 2">
    <name type="scientific">Bacillus phage BCD7</name>
    <dbReference type="NCBI Taxonomy" id="1136534"/>
    <lineage>
        <taxon>Viruses</taxon>
        <taxon>Duplodnaviria</taxon>
        <taxon>Heunggongvirae</taxon>
        <taxon>Uroviricota</taxon>
        <taxon>Caudoviricetes</taxon>
        <taxon>Becedseptimavirus</taxon>
        <taxon>Becedseptimavirus BCD7</taxon>
    </lineage>
</organism>
<dbReference type="GeneID" id="14011582"/>
<accession>J9PVA9</accession>